<sequence length="109" mass="11871">MPEIAGSCQPNTTGRWIEDGNLHIGGRSATPGEMEGAAHGCGGGEVDDQVRNADALSPRVCKQSRAMNPTADAQEAAMTLGLTGRIQEWQDADPELQKIWEWLEKRNWP</sequence>
<dbReference type="AlphaFoldDB" id="A0A0V1H5N5"/>
<dbReference type="Proteomes" id="UP000055024">
    <property type="component" value="Unassembled WGS sequence"/>
</dbReference>
<accession>A0A0V1H5N5</accession>
<proteinExistence type="predicted"/>
<protein>
    <submittedName>
        <fullName evidence="2">Uncharacterized protein</fullName>
    </submittedName>
</protein>
<dbReference type="OrthoDB" id="10516378at2759"/>
<evidence type="ECO:0000256" key="1">
    <source>
        <dbReference type="SAM" id="MobiDB-lite"/>
    </source>
</evidence>
<comment type="caution">
    <text evidence="2">The sequence shown here is derived from an EMBL/GenBank/DDBJ whole genome shotgun (WGS) entry which is preliminary data.</text>
</comment>
<evidence type="ECO:0000313" key="2">
    <source>
        <dbReference type="EMBL" id="KRZ05805.1"/>
    </source>
</evidence>
<keyword evidence="3" id="KW-1185">Reference proteome</keyword>
<gene>
    <name evidence="2" type="ORF">T11_3124</name>
</gene>
<feature type="region of interest" description="Disordered" evidence="1">
    <location>
        <begin position="1"/>
        <end position="46"/>
    </location>
</feature>
<reference evidence="2 3" key="1">
    <citation type="submission" date="2015-01" db="EMBL/GenBank/DDBJ databases">
        <title>Evolution of Trichinella species and genotypes.</title>
        <authorList>
            <person name="Korhonen P.K."/>
            <person name="Edoardo P."/>
            <person name="Giuseppe L.R."/>
            <person name="Gasser R.B."/>
        </authorList>
    </citation>
    <scope>NUCLEOTIDE SEQUENCE [LARGE SCALE GENOMIC DNA]</scope>
    <source>
        <strain evidence="2">ISS1029</strain>
    </source>
</reference>
<organism evidence="2 3">
    <name type="scientific">Trichinella zimbabwensis</name>
    <dbReference type="NCBI Taxonomy" id="268475"/>
    <lineage>
        <taxon>Eukaryota</taxon>
        <taxon>Metazoa</taxon>
        <taxon>Ecdysozoa</taxon>
        <taxon>Nematoda</taxon>
        <taxon>Enoplea</taxon>
        <taxon>Dorylaimia</taxon>
        <taxon>Trichinellida</taxon>
        <taxon>Trichinellidae</taxon>
        <taxon>Trichinella</taxon>
    </lineage>
</organism>
<name>A0A0V1H5N5_9BILA</name>
<evidence type="ECO:0000313" key="3">
    <source>
        <dbReference type="Proteomes" id="UP000055024"/>
    </source>
</evidence>
<dbReference type="EMBL" id="JYDP01000131">
    <property type="protein sequence ID" value="KRZ05805.1"/>
    <property type="molecule type" value="Genomic_DNA"/>
</dbReference>